<feature type="region of interest" description="Disordered" evidence="1">
    <location>
        <begin position="22"/>
        <end position="49"/>
    </location>
</feature>
<proteinExistence type="predicted"/>
<organism evidence="2 3">
    <name type="scientific">Pelosinus fermentans B4</name>
    <dbReference type="NCBI Taxonomy" id="1149862"/>
    <lineage>
        <taxon>Bacteria</taxon>
        <taxon>Bacillati</taxon>
        <taxon>Bacillota</taxon>
        <taxon>Negativicutes</taxon>
        <taxon>Selenomonadales</taxon>
        <taxon>Sporomusaceae</taxon>
        <taxon>Pelosinus</taxon>
    </lineage>
</organism>
<dbReference type="EMBL" id="AKVJ01000029">
    <property type="protein sequence ID" value="EIW17774.1"/>
    <property type="molecule type" value="Genomic_DNA"/>
</dbReference>
<evidence type="ECO:0000313" key="2">
    <source>
        <dbReference type="EMBL" id="EIW17774.1"/>
    </source>
</evidence>
<dbReference type="AlphaFoldDB" id="I9LBH0"/>
<evidence type="ECO:0000313" key="3">
    <source>
        <dbReference type="Proteomes" id="UP000004324"/>
    </source>
</evidence>
<accession>I9LBH0</accession>
<dbReference type="RefSeq" id="WP_007935113.1">
    <property type="nucleotide sequence ID" value="NZ_AKVJ01000029.1"/>
</dbReference>
<reference evidence="2 3" key="1">
    <citation type="journal article" date="2012" name="J. Bacteriol.">
        <title>Draft Genome Sequences for Two Metal-Reducing Pelosinus fermentans Strains Isolated from a Cr(VI)-Contaminated Site and for Type Strain R7.</title>
        <authorList>
            <person name="Brown S.D."/>
            <person name="Podar M."/>
            <person name="Klingeman D.M."/>
            <person name="Johnson C.M."/>
            <person name="Yang Z.K."/>
            <person name="Utturkar S.M."/>
            <person name="Land M.L."/>
            <person name="Mosher J.J."/>
            <person name="Hurt R.A.Jr."/>
            <person name="Phelps T.J."/>
            <person name="Palumbo A.V."/>
            <person name="Arkin A.P."/>
            <person name="Hazen T.C."/>
            <person name="Elias D.A."/>
        </authorList>
    </citation>
    <scope>NUCLEOTIDE SEQUENCE [LARGE SCALE GENOMIC DNA]</scope>
    <source>
        <strain evidence="2 3">B4</strain>
    </source>
</reference>
<comment type="caution">
    <text evidence="2">The sequence shown here is derived from an EMBL/GenBank/DDBJ whole genome shotgun (WGS) entry which is preliminary data.</text>
</comment>
<keyword evidence="3" id="KW-1185">Reference proteome</keyword>
<dbReference type="PATRIC" id="fig|1149862.3.peg.2781"/>
<sequence>MQPIIKISPIRRIDAADLQISRQNQMTDMQKNSSYSKRNFGSKTAQQKTDVVEISDQGLRALQQQEYLAPPGQSSTYPLSYASRLIANYEK</sequence>
<evidence type="ECO:0000256" key="1">
    <source>
        <dbReference type="SAM" id="MobiDB-lite"/>
    </source>
</evidence>
<name>I9LBH0_9FIRM</name>
<gene>
    <name evidence="2" type="ORF">FB4_3817</name>
</gene>
<dbReference type="Proteomes" id="UP000004324">
    <property type="component" value="Unassembled WGS sequence"/>
</dbReference>
<protein>
    <submittedName>
        <fullName evidence="2">Uncharacterized protein</fullName>
    </submittedName>
</protein>
<dbReference type="OrthoDB" id="1684205at2"/>